<accession>A0A6V8N7P7</accession>
<sequence length="173" mass="19651">MDKVFGEASFLEYLQPGCVFRRSDLIGRLNGIDRVLGRLLAAQLVVRVGRGMYHYPKLSRFGVLPADPEELVRVFLGNADFLLVSPNDFNGLSVGTTQLYNHVLVYNRKRRGRVILDGREFEFLVRSDLPDRVTPLFLLEALLGYLDNLAEDRVAVRSRAQERLRELKKDSGG</sequence>
<dbReference type="AlphaFoldDB" id="A0A6V8N7P7"/>
<dbReference type="Proteomes" id="UP000587586">
    <property type="component" value="Unassembled WGS sequence"/>
</dbReference>
<evidence type="ECO:0000313" key="2">
    <source>
        <dbReference type="Proteomes" id="UP000587586"/>
    </source>
</evidence>
<proteinExistence type="predicted"/>
<dbReference type="EMBL" id="BLXZ01000004">
    <property type="protein sequence ID" value="GFO68585.1"/>
    <property type="molecule type" value="Genomic_DNA"/>
</dbReference>
<reference evidence="2" key="1">
    <citation type="submission" date="2020-06" db="EMBL/GenBank/DDBJ databases">
        <title>Draft genomic sequecing of Geomonas sp. Red745.</title>
        <authorList>
            <person name="Itoh H."/>
            <person name="Xu Z.X."/>
            <person name="Ushijima N."/>
            <person name="Masuda Y."/>
            <person name="Shiratori Y."/>
            <person name="Senoo K."/>
        </authorList>
    </citation>
    <scope>NUCLEOTIDE SEQUENCE [LARGE SCALE GENOMIC DNA]</scope>
    <source>
        <strain evidence="2">Red745</strain>
    </source>
</reference>
<protein>
    <submittedName>
        <fullName evidence="1">Uncharacterized protein</fullName>
    </submittedName>
</protein>
<name>A0A6V8N7P7_9BACT</name>
<keyword evidence="2" id="KW-1185">Reference proteome</keyword>
<comment type="caution">
    <text evidence="1">The sequence shown here is derived from an EMBL/GenBank/DDBJ whole genome shotgun (WGS) entry which is preliminary data.</text>
</comment>
<evidence type="ECO:0000313" key="1">
    <source>
        <dbReference type="EMBL" id="GFO68585.1"/>
    </source>
</evidence>
<gene>
    <name evidence="1" type="ORF">GMLC_21640</name>
</gene>
<organism evidence="1 2">
    <name type="scientific">Geomonas limicola</name>
    <dbReference type="NCBI Taxonomy" id="2740186"/>
    <lineage>
        <taxon>Bacteria</taxon>
        <taxon>Pseudomonadati</taxon>
        <taxon>Thermodesulfobacteriota</taxon>
        <taxon>Desulfuromonadia</taxon>
        <taxon>Geobacterales</taxon>
        <taxon>Geobacteraceae</taxon>
        <taxon>Geomonas</taxon>
    </lineage>
</organism>
<dbReference type="RefSeq" id="WP_183361135.1">
    <property type="nucleotide sequence ID" value="NZ_BLXZ01000004.1"/>
</dbReference>